<dbReference type="GO" id="GO:0009279">
    <property type="term" value="C:cell outer membrane"/>
    <property type="evidence" value="ECO:0007669"/>
    <property type="project" value="TreeGrafter"/>
</dbReference>
<dbReference type="GO" id="GO:0015288">
    <property type="term" value="F:porin activity"/>
    <property type="evidence" value="ECO:0007669"/>
    <property type="project" value="TreeGrafter"/>
</dbReference>
<dbReference type="PANTHER" id="PTHR38105">
    <property type="entry name" value="OUTER MEMBRANE PROTEIN-RELATED-RELATED"/>
    <property type="match status" value="1"/>
</dbReference>
<keyword evidence="1 2" id="KW-0732">Signal</keyword>
<dbReference type="AlphaFoldDB" id="A0A2T3KDX2"/>
<dbReference type="PANTHER" id="PTHR38105:SF5">
    <property type="entry name" value="OUTER MEMBRANE PROTEIN"/>
    <property type="match status" value="1"/>
</dbReference>
<name>A0A2T3KDX2_9GAMM</name>
<dbReference type="RefSeq" id="WP_107289938.1">
    <property type="nucleotide sequence ID" value="NZ_PYNF01000021.1"/>
</dbReference>
<evidence type="ECO:0000313" key="4">
    <source>
        <dbReference type="Proteomes" id="UP000241426"/>
    </source>
</evidence>
<dbReference type="GO" id="GO:0015772">
    <property type="term" value="P:oligosaccharide transport"/>
    <property type="evidence" value="ECO:0007669"/>
    <property type="project" value="TreeGrafter"/>
</dbReference>
<organism evidence="3 4">
    <name type="scientific">Photobacterium kishitanii</name>
    <dbReference type="NCBI Taxonomy" id="318456"/>
    <lineage>
        <taxon>Bacteria</taxon>
        <taxon>Pseudomonadati</taxon>
        <taxon>Pseudomonadota</taxon>
        <taxon>Gammaproteobacteria</taxon>
        <taxon>Vibrionales</taxon>
        <taxon>Vibrionaceae</taxon>
        <taxon>Photobacterium</taxon>
    </lineage>
</organism>
<dbReference type="Gene3D" id="2.40.160.40">
    <property type="entry name" value="monomeric porin ompg"/>
    <property type="match status" value="1"/>
</dbReference>
<dbReference type="Pfam" id="PF06178">
    <property type="entry name" value="KdgM"/>
    <property type="match status" value="1"/>
</dbReference>
<dbReference type="EMBL" id="PYNF01000021">
    <property type="protein sequence ID" value="PSU95071.1"/>
    <property type="molecule type" value="Genomic_DNA"/>
</dbReference>
<feature type="chain" id="PRO_5015574153" description="Porin" evidence="2">
    <location>
        <begin position="21"/>
        <end position="236"/>
    </location>
</feature>
<dbReference type="InterPro" id="IPR053713">
    <property type="entry name" value="Bact_OM_Channel_sf"/>
</dbReference>
<gene>
    <name evidence="3" type="ORF">C9J27_18915</name>
</gene>
<protein>
    <recommendedName>
        <fullName evidence="5">Porin</fullName>
    </recommendedName>
</protein>
<evidence type="ECO:0008006" key="5">
    <source>
        <dbReference type="Google" id="ProtNLM"/>
    </source>
</evidence>
<proteinExistence type="predicted"/>
<sequence>MKVKLIVLALGMACNAPVVAEEKQETSFWDLPTKGTFNIRQEYRDGTGAHNNKFQVNLQQGSWLLETIAYVSGGTENEIWSDQKVGTYELGLYNLARISPNIVIVPGFAYSINTNENNLYIPSLRFNYATDNKIRLQARYKQIVTSKNTHRNQAFDVFLGHRFDNGFDFTYQSNITHSISGDILFDNKDTDYFHNLKVTYFGFGKFRPYAEIGDIRVNTTTDDRQLRYRLGIVYAF</sequence>
<dbReference type="Proteomes" id="UP000241426">
    <property type="component" value="Unassembled WGS sequence"/>
</dbReference>
<comment type="caution">
    <text evidence="3">The sequence shown here is derived from an EMBL/GenBank/DDBJ whole genome shotgun (WGS) entry which is preliminary data.</text>
</comment>
<evidence type="ECO:0000313" key="3">
    <source>
        <dbReference type="EMBL" id="PSU95071.1"/>
    </source>
</evidence>
<accession>A0A2T3KDX2</accession>
<evidence type="ECO:0000256" key="2">
    <source>
        <dbReference type="SAM" id="SignalP"/>
    </source>
</evidence>
<feature type="signal peptide" evidence="2">
    <location>
        <begin position="1"/>
        <end position="20"/>
    </location>
</feature>
<evidence type="ECO:0000256" key="1">
    <source>
        <dbReference type="ARBA" id="ARBA00022729"/>
    </source>
</evidence>
<dbReference type="InterPro" id="IPR009331">
    <property type="entry name" value="Oligogalacturonate-sp_porin"/>
</dbReference>
<reference evidence="3 4" key="1">
    <citation type="submission" date="2018-01" db="EMBL/GenBank/DDBJ databases">
        <title>Whole genome sequencing of Histamine producing bacteria.</title>
        <authorList>
            <person name="Butler K."/>
        </authorList>
    </citation>
    <scope>NUCLEOTIDE SEQUENCE [LARGE SCALE GENOMIC DNA]</scope>
    <source>
        <strain evidence="3 4">FS-7.2</strain>
    </source>
</reference>